<gene>
    <name evidence="1" type="ORF">SAMN05660831_00261</name>
</gene>
<dbReference type="RefSeq" id="WP_093426942.1">
    <property type="nucleotide sequence ID" value="NZ_FOMJ01000001.1"/>
</dbReference>
<dbReference type="EMBL" id="FOMJ01000001">
    <property type="protein sequence ID" value="SFC96499.1"/>
    <property type="molecule type" value="Genomic_DNA"/>
</dbReference>
<dbReference type="InterPro" id="IPR027417">
    <property type="entry name" value="P-loop_NTPase"/>
</dbReference>
<dbReference type="SUPFAM" id="SSF52540">
    <property type="entry name" value="P-loop containing nucleoside triphosphate hydrolases"/>
    <property type="match status" value="1"/>
</dbReference>
<sequence>MEKPVLVLIRGLGHSGTTILDMALSSHPKIAGVGEGFRVLCGGDGGPQRARSKTRRHEQECSCGDNAATCELWGELMNWLEANDSLPFPDKLNKLVDQFGFVNSDKEFLVDSSQSNVDGINELTPDFEVRAIFLVRDFRSWVFSRISKTGDGVLRCMWNWYRGNKKIEKKLVDSGVSFMLVGYEEFALYPEKVLKKVCDHLGVGFDEKMLCPAKHNESHALVGNRVRLRAGELERVKYDGSWLASSSVFDSVPFINFFLKKLNTRWVYSNDVLVRR</sequence>
<keyword evidence="2" id="KW-1185">Reference proteome</keyword>
<dbReference type="OrthoDB" id="9815894at2"/>
<reference evidence="1 2" key="1">
    <citation type="submission" date="2016-10" db="EMBL/GenBank/DDBJ databases">
        <authorList>
            <person name="de Groot N.N."/>
        </authorList>
    </citation>
    <scope>NUCLEOTIDE SEQUENCE [LARGE SCALE GENOMIC DNA]</scope>
    <source>
        <strain evidence="1 2">HL3</strain>
    </source>
</reference>
<keyword evidence="1" id="KW-0808">Transferase</keyword>
<evidence type="ECO:0000313" key="2">
    <source>
        <dbReference type="Proteomes" id="UP000198611"/>
    </source>
</evidence>
<proteinExistence type="predicted"/>
<organism evidence="1 2">
    <name type="scientific">Thiohalospira halophila DSM 15071</name>
    <dbReference type="NCBI Taxonomy" id="1123397"/>
    <lineage>
        <taxon>Bacteria</taxon>
        <taxon>Pseudomonadati</taxon>
        <taxon>Pseudomonadota</taxon>
        <taxon>Gammaproteobacteria</taxon>
        <taxon>Thiohalospirales</taxon>
        <taxon>Thiohalospiraceae</taxon>
        <taxon>Thiohalospira</taxon>
    </lineage>
</organism>
<evidence type="ECO:0000313" key="1">
    <source>
        <dbReference type="EMBL" id="SFC96499.1"/>
    </source>
</evidence>
<dbReference type="Proteomes" id="UP000198611">
    <property type="component" value="Unassembled WGS sequence"/>
</dbReference>
<protein>
    <submittedName>
        <fullName evidence="1">Sulfotransferase family protein</fullName>
    </submittedName>
</protein>
<dbReference type="Gene3D" id="3.40.50.300">
    <property type="entry name" value="P-loop containing nucleotide triphosphate hydrolases"/>
    <property type="match status" value="1"/>
</dbReference>
<dbReference type="GO" id="GO:0016740">
    <property type="term" value="F:transferase activity"/>
    <property type="evidence" value="ECO:0007669"/>
    <property type="project" value="UniProtKB-KW"/>
</dbReference>
<name>A0A1I1NFU4_9GAMM</name>
<dbReference type="Pfam" id="PF13469">
    <property type="entry name" value="Sulfotransfer_3"/>
    <property type="match status" value="1"/>
</dbReference>
<dbReference type="AlphaFoldDB" id="A0A1I1NFU4"/>
<accession>A0A1I1NFU4</accession>
<dbReference type="STRING" id="1123397.SAMN05660831_00261"/>